<dbReference type="HOGENOM" id="CLU_2146767_0_0_1"/>
<name>Q0UD92_PHANO</name>
<accession>Q0UD92</accession>
<dbReference type="EMBL" id="CH445340">
    <property type="protein sequence ID" value="EAT82607.1"/>
    <property type="molecule type" value="Genomic_DNA"/>
</dbReference>
<gene>
    <name evidence="1" type="ORF">SNOG_10272</name>
</gene>
<dbReference type="Proteomes" id="UP000001055">
    <property type="component" value="Unassembled WGS sequence"/>
</dbReference>
<evidence type="ECO:0000313" key="1">
    <source>
        <dbReference type="EMBL" id="EAT82607.1"/>
    </source>
</evidence>
<reference evidence="2" key="1">
    <citation type="journal article" date="2007" name="Plant Cell">
        <title>Dothideomycete-plant interactions illuminated by genome sequencing and EST analysis of the wheat pathogen Stagonospora nodorum.</title>
        <authorList>
            <person name="Hane J.K."/>
            <person name="Lowe R.G."/>
            <person name="Solomon P.S."/>
            <person name="Tan K.C."/>
            <person name="Schoch C.L."/>
            <person name="Spatafora J.W."/>
            <person name="Crous P.W."/>
            <person name="Kodira C."/>
            <person name="Birren B.W."/>
            <person name="Galagan J.E."/>
            <person name="Torriani S.F."/>
            <person name="McDonald B.A."/>
            <person name="Oliver R.P."/>
        </authorList>
    </citation>
    <scope>NUCLEOTIDE SEQUENCE [LARGE SCALE GENOMIC DNA]</scope>
    <source>
        <strain evidence="2">SN15 / ATCC MYA-4574 / FGSC 10173</strain>
    </source>
</reference>
<dbReference type="InParanoid" id="Q0UD92"/>
<dbReference type="AlphaFoldDB" id="Q0UD92"/>
<dbReference type="KEGG" id="pno:SNOG_10272"/>
<protein>
    <submittedName>
        <fullName evidence="1">Uncharacterized protein</fullName>
    </submittedName>
</protein>
<proteinExistence type="predicted"/>
<sequence length="112" mass="12789">MSQRRDRLRWVGSREEVGVSGLYAEAERAAGRRESEQKWSRKCPEAWWLPALALEALTLPLQTLQLKRDSCLDDRPELHSITRQEGFAYFNAGEMPDAYLPSGRPPAVTSSW</sequence>
<dbReference type="GeneID" id="5977457"/>
<organism evidence="1 2">
    <name type="scientific">Phaeosphaeria nodorum (strain SN15 / ATCC MYA-4574 / FGSC 10173)</name>
    <name type="common">Glume blotch fungus</name>
    <name type="synonym">Parastagonospora nodorum</name>
    <dbReference type="NCBI Taxonomy" id="321614"/>
    <lineage>
        <taxon>Eukaryota</taxon>
        <taxon>Fungi</taxon>
        <taxon>Dikarya</taxon>
        <taxon>Ascomycota</taxon>
        <taxon>Pezizomycotina</taxon>
        <taxon>Dothideomycetes</taxon>
        <taxon>Pleosporomycetidae</taxon>
        <taxon>Pleosporales</taxon>
        <taxon>Pleosporineae</taxon>
        <taxon>Phaeosphaeriaceae</taxon>
        <taxon>Parastagonospora</taxon>
    </lineage>
</organism>
<dbReference type="RefSeq" id="XP_001800551.1">
    <property type="nucleotide sequence ID" value="XM_001800499.1"/>
</dbReference>
<evidence type="ECO:0000313" key="2">
    <source>
        <dbReference type="Proteomes" id="UP000001055"/>
    </source>
</evidence>